<dbReference type="Proteomes" id="UP001374803">
    <property type="component" value="Chromosome"/>
</dbReference>
<sequence>MRTRNYQSLEDPFVLDECTENDLVDPLAGLPEIKNYIALDRPSDEERGVRSVLERPDALARLWRRLRAA</sequence>
<name>A0ABZ2L1N8_9BACT</name>
<dbReference type="RefSeq" id="WP_394834493.1">
    <property type="nucleotide sequence ID" value="NZ_CP089929.1"/>
</dbReference>
<accession>A0ABZ2L1N8</accession>
<reference evidence="1" key="1">
    <citation type="submission" date="2021-12" db="EMBL/GenBank/DDBJ databases">
        <title>Discovery of the Pendulisporaceae a myxobacterial family with distinct sporulation behavior and unique specialized metabolism.</title>
        <authorList>
            <person name="Garcia R."/>
            <person name="Popoff A."/>
            <person name="Bader C.D."/>
            <person name="Loehr J."/>
            <person name="Walesch S."/>
            <person name="Walt C."/>
            <person name="Boldt J."/>
            <person name="Bunk B."/>
            <person name="Haeckl F.J.F.P.J."/>
            <person name="Gunesch A.P."/>
            <person name="Birkelbach J."/>
            <person name="Nuebel U."/>
            <person name="Pietschmann T."/>
            <person name="Bach T."/>
            <person name="Mueller R."/>
        </authorList>
    </citation>
    <scope>NUCLEOTIDE SEQUENCE</scope>
    <source>
        <strain evidence="1">MSr11367</strain>
    </source>
</reference>
<evidence type="ECO:0000313" key="2">
    <source>
        <dbReference type="Proteomes" id="UP001374803"/>
    </source>
</evidence>
<proteinExistence type="predicted"/>
<dbReference type="EMBL" id="CP089983">
    <property type="protein sequence ID" value="WXB04851.1"/>
    <property type="molecule type" value="Genomic_DNA"/>
</dbReference>
<gene>
    <name evidence="1" type="ORF">LVJ94_49165</name>
</gene>
<keyword evidence="2" id="KW-1185">Reference proteome</keyword>
<organism evidence="1 2">
    <name type="scientific">Pendulispora rubella</name>
    <dbReference type="NCBI Taxonomy" id="2741070"/>
    <lineage>
        <taxon>Bacteria</taxon>
        <taxon>Pseudomonadati</taxon>
        <taxon>Myxococcota</taxon>
        <taxon>Myxococcia</taxon>
        <taxon>Myxococcales</taxon>
        <taxon>Sorangiineae</taxon>
        <taxon>Pendulisporaceae</taxon>
        <taxon>Pendulispora</taxon>
    </lineage>
</organism>
<evidence type="ECO:0000313" key="1">
    <source>
        <dbReference type="EMBL" id="WXB04851.1"/>
    </source>
</evidence>
<protein>
    <submittedName>
        <fullName evidence="1">Uncharacterized protein</fullName>
    </submittedName>
</protein>